<comment type="caution">
    <text evidence="1">The sequence shown here is derived from an EMBL/GenBank/DDBJ whole genome shotgun (WGS) entry which is preliminary data.</text>
</comment>
<accession>A0A4R4ZT62</accession>
<name>A0A4R4ZT62_9ACTN</name>
<dbReference type="AlphaFoldDB" id="A0A4R4ZT62"/>
<dbReference type="Proteomes" id="UP000295124">
    <property type="component" value="Unassembled WGS sequence"/>
</dbReference>
<dbReference type="RefSeq" id="WP_132165901.1">
    <property type="nucleotide sequence ID" value="NZ_SMKX01000009.1"/>
</dbReference>
<sequence>MPTVPLDSDSLTIVVKGHFKAAIFSPAWLWKQELIGPEEYEAAVVEIISPDVAKFSCLWLNCLITGDTLQFGTNDNDEFERVRDAVVGVLRILDQTPVGALGINRAVGFHVETISEWHAIGDALTPKVPWEEVLKLPGMSNIAMWGVREDLYKGRVVIAVEPAGERGVSIIHNDHYDLTMVESQATSRDDPNLYNAALMGTATQEKLPVALEILRDSFQASISRSTQAVSHIFAIGGKK</sequence>
<reference evidence="1 2" key="1">
    <citation type="submission" date="2019-03" db="EMBL/GenBank/DDBJ databases">
        <title>Draft genome sequences of novel Actinobacteria.</title>
        <authorList>
            <person name="Sahin N."/>
            <person name="Ay H."/>
            <person name="Saygin H."/>
        </authorList>
    </citation>
    <scope>NUCLEOTIDE SEQUENCE [LARGE SCALE GENOMIC DNA]</scope>
    <source>
        <strain evidence="1 2">JCM 13523</strain>
    </source>
</reference>
<dbReference type="OrthoDB" id="1446591at2"/>
<keyword evidence="2" id="KW-1185">Reference proteome</keyword>
<evidence type="ECO:0000313" key="2">
    <source>
        <dbReference type="Proteomes" id="UP000295124"/>
    </source>
</evidence>
<gene>
    <name evidence="1" type="ORF">E1263_05150</name>
</gene>
<protein>
    <recommendedName>
        <fullName evidence="3">TIGR04255 family protein</fullName>
    </recommendedName>
</protein>
<dbReference type="EMBL" id="SMKX01000009">
    <property type="protein sequence ID" value="TDD62005.1"/>
    <property type="molecule type" value="Genomic_DNA"/>
</dbReference>
<proteinExistence type="predicted"/>
<organism evidence="1 2">
    <name type="scientific">Kribbella antibiotica</name>
    <dbReference type="NCBI Taxonomy" id="190195"/>
    <lineage>
        <taxon>Bacteria</taxon>
        <taxon>Bacillati</taxon>
        <taxon>Actinomycetota</taxon>
        <taxon>Actinomycetes</taxon>
        <taxon>Propionibacteriales</taxon>
        <taxon>Kribbellaceae</taxon>
        <taxon>Kribbella</taxon>
    </lineage>
</organism>
<evidence type="ECO:0000313" key="1">
    <source>
        <dbReference type="EMBL" id="TDD62005.1"/>
    </source>
</evidence>
<evidence type="ECO:0008006" key="3">
    <source>
        <dbReference type="Google" id="ProtNLM"/>
    </source>
</evidence>